<evidence type="ECO:0000313" key="3">
    <source>
        <dbReference type="Proteomes" id="UP000643405"/>
    </source>
</evidence>
<protein>
    <submittedName>
        <fullName evidence="2">Uncharacterized protein</fullName>
    </submittedName>
</protein>
<dbReference type="Proteomes" id="UP000643405">
    <property type="component" value="Unassembled WGS sequence"/>
</dbReference>
<organism evidence="2 3">
    <name type="scientific">Oryzicola mucosus</name>
    <dbReference type="NCBI Taxonomy" id="2767425"/>
    <lineage>
        <taxon>Bacteria</taxon>
        <taxon>Pseudomonadati</taxon>
        <taxon>Pseudomonadota</taxon>
        <taxon>Alphaproteobacteria</taxon>
        <taxon>Hyphomicrobiales</taxon>
        <taxon>Phyllobacteriaceae</taxon>
        <taxon>Oryzicola</taxon>
    </lineage>
</organism>
<dbReference type="RefSeq" id="WP_188164992.1">
    <property type="nucleotide sequence ID" value="NZ_JACVVX010000003.1"/>
</dbReference>
<dbReference type="EMBL" id="JACVVX010000003">
    <property type="protein sequence ID" value="MBD0415589.1"/>
    <property type="molecule type" value="Genomic_DNA"/>
</dbReference>
<sequence length="137" mass="14726">MDRTAGVEPPRDDPADPVSAAPAPPQGVGRDPHDRVDGESAERVVGSDAALPGDIVAAASIDHQAAKLEKAKGEQRGRKVRGQKAKTVAVALELASVVHNADDLRIDAEIKVLREQLASKLRLQNAQLKKMLERFER</sequence>
<reference evidence="2" key="1">
    <citation type="submission" date="2020-09" db="EMBL/GenBank/DDBJ databases">
        <title>Genome seq and assembly of Tianweitania sp.</title>
        <authorList>
            <person name="Chhetri G."/>
        </authorList>
    </citation>
    <scope>NUCLEOTIDE SEQUENCE</scope>
    <source>
        <strain evidence="2">Rool2</strain>
    </source>
</reference>
<name>A0A8J6PU20_9HYPH</name>
<evidence type="ECO:0000313" key="2">
    <source>
        <dbReference type="EMBL" id="MBD0415589.1"/>
    </source>
</evidence>
<gene>
    <name evidence="2" type="ORF">ICI42_13040</name>
</gene>
<feature type="compositionally biased region" description="Basic and acidic residues" evidence="1">
    <location>
        <begin position="1"/>
        <end position="14"/>
    </location>
</feature>
<feature type="region of interest" description="Disordered" evidence="1">
    <location>
        <begin position="1"/>
        <end position="48"/>
    </location>
</feature>
<accession>A0A8J6PU20</accession>
<feature type="compositionally biased region" description="Basic and acidic residues" evidence="1">
    <location>
        <begin position="30"/>
        <end position="42"/>
    </location>
</feature>
<evidence type="ECO:0000256" key="1">
    <source>
        <dbReference type="SAM" id="MobiDB-lite"/>
    </source>
</evidence>
<dbReference type="AlphaFoldDB" id="A0A8J6PU20"/>
<keyword evidence="3" id="KW-1185">Reference proteome</keyword>
<proteinExistence type="predicted"/>
<comment type="caution">
    <text evidence="2">The sequence shown here is derived from an EMBL/GenBank/DDBJ whole genome shotgun (WGS) entry which is preliminary data.</text>
</comment>